<feature type="domain" description="Glycosyltransferase subfamily 4-like N-terminal" evidence="5">
    <location>
        <begin position="21"/>
        <end position="174"/>
    </location>
</feature>
<comment type="caution">
    <text evidence="6">The sequence shown here is derived from an EMBL/GenBank/DDBJ whole genome shotgun (WGS) entry which is preliminary data.</text>
</comment>
<dbReference type="Pfam" id="PF13439">
    <property type="entry name" value="Glyco_transf_4"/>
    <property type="match status" value="1"/>
</dbReference>
<gene>
    <name evidence="6" type="ORF">ACFQ14_10010</name>
</gene>
<evidence type="ECO:0000256" key="1">
    <source>
        <dbReference type="ARBA" id="ARBA00009481"/>
    </source>
</evidence>
<dbReference type="CDD" id="cd03819">
    <property type="entry name" value="GT4_WavL-like"/>
    <property type="match status" value="1"/>
</dbReference>
<evidence type="ECO:0000256" key="3">
    <source>
        <dbReference type="ARBA" id="ARBA00022679"/>
    </source>
</evidence>
<organism evidence="6 7">
    <name type="scientific">Pseudahrensia aquimaris</name>
    <dbReference type="NCBI Taxonomy" id="744461"/>
    <lineage>
        <taxon>Bacteria</taxon>
        <taxon>Pseudomonadati</taxon>
        <taxon>Pseudomonadota</taxon>
        <taxon>Alphaproteobacteria</taxon>
        <taxon>Hyphomicrobiales</taxon>
        <taxon>Ahrensiaceae</taxon>
        <taxon>Pseudahrensia</taxon>
    </lineage>
</organism>
<name>A0ABW3FE56_9HYPH</name>
<evidence type="ECO:0000313" key="7">
    <source>
        <dbReference type="Proteomes" id="UP001597101"/>
    </source>
</evidence>
<dbReference type="EMBL" id="JBHTJV010000009">
    <property type="protein sequence ID" value="MFD0916741.1"/>
    <property type="molecule type" value="Genomic_DNA"/>
</dbReference>
<proteinExistence type="inferred from homology"/>
<dbReference type="RefSeq" id="WP_377212593.1">
    <property type="nucleotide sequence ID" value="NZ_JBHTJV010000009.1"/>
</dbReference>
<accession>A0ABW3FE56</accession>
<dbReference type="Gene3D" id="3.40.50.2000">
    <property type="entry name" value="Glycogen Phosphorylase B"/>
    <property type="match status" value="2"/>
</dbReference>
<sequence length="392" mass="43021">MSAKPDEPKTILQVLPGLHTGGAERTAIDISQTIVDRGWRSIIASSGGRMVPEVEAHGAVHIQMPVDSKNPLTIWRNAQRLKKLITEKNVDLIHARSRSPAWSCLWAAWAKKIPFVTTYHGAYSQSNAVKAYYNSVMARADVVIANSNWTADLIRSRNPWADGRIQTVYRGTNFEDFNTDTIDAERLAKLRNDWGLKVDDFVVLQLARLTEWKGQRVVIDCAAKIAPHYPQTRFVLAGDPQGREDYVASLKSSVEAHGIAANLSMPGHCDDPAAAMALADVVIVASIDAEAFGRAAVEASAFEKPLIVTDIGAVVETVLCPPAVDESERTGWKVLAGDADAMAQALQALLDMDDAERQRVGRNARNYVVANFSLERMCRETLGIYEKLLDTA</sequence>
<protein>
    <submittedName>
        <fullName evidence="6">Glycosyltransferase family 4 protein</fullName>
    </submittedName>
</protein>
<dbReference type="PANTHER" id="PTHR12526:SF640">
    <property type="entry name" value="COLANIC ACID BIOSYNTHESIS GLYCOSYLTRANSFERASE WCAL-RELATED"/>
    <property type="match status" value="1"/>
</dbReference>
<dbReference type="InterPro" id="IPR001296">
    <property type="entry name" value="Glyco_trans_1"/>
</dbReference>
<evidence type="ECO:0000259" key="5">
    <source>
        <dbReference type="Pfam" id="PF13439"/>
    </source>
</evidence>
<dbReference type="Pfam" id="PF00534">
    <property type="entry name" value="Glycos_transf_1"/>
    <property type="match status" value="1"/>
</dbReference>
<feature type="domain" description="Glycosyl transferase family 1" evidence="4">
    <location>
        <begin position="190"/>
        <end position="366"/>
    </location>
</feature>
<evidence type="ECO:0000259" key="4">
    <source>
        <dbReference type="Pfam" id="PF00534"/>
    </source>
</evidence>
<evidence type="ECO:0000256" key="2">
    <source>
        <dbReference type="ARBA" id="ARBA00022676"/>
    </source>
</evidence>
<keyword evidence="3" id="KW-0808">Transferase</keyword>
<evidence type="ECO:0000313" key="6">
    <source>
        <dbReference type="EMBL" id="MFD0916741.1"/>
    </source>
</evidence>
<dbReference type="InterPro" id="IPR028098">
    <property type="entry name" value="Glyco_trans_4-like_N"/>
</dbReference>
<keyword evidence="2" id="KW-0328">Glycosyltransferase</keyword>
<comment type="similarity">
    <text evidence="1">Belongs to the glycosyltransferase group 1 family. Glycosyltransferase 4 subfamily.</text>
</comment>
<dbReference type="PANTHER" id="PTHR12526">
    <property type="entry name" value="GLYCOSYLTRANSFERASE"/>
    <property type="match status" value="1"/>
</dbReference>
<reference evidence="7" key="1">
    <citation type="journal article" date="2019" name="Int. J. Syst. Evol. Microbiol.">
        <title>The Global Catalogue of Microorganisms (GCM) 10K type strain sequencing project: providing services to taxonomists for standard genome sequencing and annotation.</title>
        <authorList>
            <consortium name="The Broad Institute Genomics Platform"/>
            <consortium name="The Broad Institute Genome Sequencing Center for Infectious Disease"/>
            <person name="Wu L."/>
            <person name="Ma J."/>
        </authorList>
    </citation>
    <scope>NUCLEOTIDE SEQUENCE [LARGE SCALE GENOMIC DNA]</scope>
    <source>
        <strain evidence="7">CCUG 60023</strain>
    </source>
</reference>
<dbReference type="Proteomes" id="UP001597101">
    <property type="component" value="Unassembled WGS sequence"/>
</dbReference>
<dbReference type="SUPFAM" id="SSF53756">
    <property type="entry name" value="UDP-Glycosyltransferase/glycogen phosphorylase"/>
    <property type="match status" value="1"/>
</dbReference>
<keyword evidence="7" id="KW-1185">Reference proteome</keyword>